<dbReference type="Gene3D" id="3.30.70.100">
    <property type="match status" value="1"/>
</dbReference>
<dbReference type="PATRIC" id="fig|483214.13.peg.1268"/>
<dbReference type="Proteomes" id="UP000003489">
    <property type="component" value="Unassembled WGS sequence"/>
</dbReference>
<gene>
    <name evidence="2" type="ORF">METSMIALI_01321</name>
</gene>
<evidence type="ECO:0000259" key="1">
    <source>
        <dbReference type="PROSITE" id="PS51725"/>
    </source>
</evidence>
<evidence type="ECO:0000313" key="3">
    <source>
        <dbReference type="Proteomes" id="UP000003489"/>
    </source>
</evidence>
<keyword evidence="2" id="KW-0560">Oxidoreductase</keyword>
<proteinExistence type="predicted"/>
<sequence>MINFITFLFLKGGFKMIIVQAKAIPKDETSKNKIIEAAANLIEKSKLENGNINYNLYSNVQEDTLLFVEQWENLDILKAHLQTEHFNQFGADIDGLLKEDLDINVFSAENVEL</sequence>
<dbReference type="PANTHER" id="PTHR33336">
    <property type="entry name" value="QUINOL MONOOXYGENASE YGIN-RELATED"/>
    <property type="match status" value="1"/>
</dbReference>
<name>B9AG20_METSM</name>
<organism evidence="2 3">
    <name type="scientific">Methanobrevibacter smithii DSM 2375</name>
    <dbReference type="NCBI Taxonomy" id="483214"/>
    <lineage>
        <taxon>Archaea</taxon>
        <taxon>Methanobacteriati</taxon>
        <taxon>Methanobacteriota</taxon>
        <taxon>Methanomada group</taxon>
        <taxon>Methanobacteria</taxon>
        <taxon>Methanobacteriales</taxon>
        <taxon>Methanobacteriaceae</taxon>
        <taxon>Methanobrevibacter</taxon>
    </lineage>
</organism>
<dbReference type="PROSITE" id="PS51725">
    <property type="entry name" value="ABM"/>
    <property type="match status" value="1"/>
</dbReference>
<comment type="caution">
    <text evidence="2">The sequence shown here is derived from an EMBL/GenBank/DDBJ whole genome shotgun (WGS) entry which is preliminary data.</text>
</comment>
<dbReference type="InterPro" id="IPR050744">
    <property type="entry name" value="AI-2_Isomerase_LsrG"/>
</dbReference>
<protein>
    <submittedName>
        <fullName evidence="2">Antibiotic biosynthesis monooxygenase</fullName>
    </submittedName>
</protein>
<dbReference type="InterPro" id="IPR011008">
    <property type="entry name" value="Dimeric_a/b-barrel"/>
</dbReference>
<dbReference type="PANTHER" id="PTHR33336:SF15">
    <property type="entry name" value="ABM DOMAIN-CONTAINING PROTEIN"/>
    <property type="match status" value="1"/>
</dbReference>
<accession>B9AG20</accession>
<dbReference type="Pfam" id="PF03992">
    <property type="entry name" value="ABM"/>
    <property type="match status" value="1"/>
</dbReference>
<dbReference type="SUPFAM" id="SSF54909">
    <property type="entry name" value="Dimeric alpha+beta barrel"/>
    <property type="match status" value="1"/>
</dbReference>
<dbReference type="GO" id="GO:0004497">
    <property type="term" value="F:monooxygenase activity"/>
    <property type="evidence" value="ECO:0007669"/>
    <property type="project" value="UniProtKB-KW"/>
</dbReference>
<dbReference type="AlphaFoldDB" id="B9AG20"/>
<reference evidence="2 3" key="2">
    <citation type="submission" date="2008-11" db="EMBL/GenBank/DDBJ databases">
        <title>Draft genome sequence of Methanobrevibacter smithii (DSM 2375).</title>
        <authorList>
            <person name="Sudarsanam P."/>
            <person name="Ley R."/>
            <person name="Guruge J."/>
            <person name="Turnbaugh P.J."/>
            <person name="Mahowald M."/>
            <person name="Liep D."/>
            <person name="Gordon J."/>
        </authorList>
    </citation>
    <scope>NUCLEOTIDE SEQUENCE [LARGE SCALE GENOMIC DNA]</scope>
    <source>
        <strain evidence="2 3">DSM 2375</strain>
    </source>
</reference>
<dbReference type="HOGENOM" id="CLU_131496_11_0_2"/>
<keyword evidence="2" id="KW-0503">Monooxygenase</keyword>
<dbReference type="EMBL" id="ABYW01000012">
    <property type="protein sequence ID" value="EEE42410.1"/>
    <property type="molecule type" value="Genomic_DNA"/>
</dbReference>
<feature type="domain" description="ABM" evidence="1">
    <location>
        <begin position="17"/>
        <end position="106"/>
    </location>
</feature>
<evidence type="ECO:0000313" key="2">
    <source>
        <dbReference type="EMBL" id="EEE42410.1"/>
    </source>
</evidence>
<dbReference type="InterPro" id="IPR007138">
    <property type="entry name" value="ABM_dom"/>
</dbReference>
<reference evidence="2 3" key="1">
    <citation type="submission" date="2008-10" db="EMBL/GenBank/DDBJ databases">
        <authorList>
            <person name="Fulton L."/>
            <person name="Clifton S."/>
            <person name="Fulton B."/>
            <person name="Xu J."/>
            <person name="Minx P."/>
            <person name="Pepin K.H."/>
            <person name="Johnson M."/>
            <person name="Bhonagiri V."/>
            <person name="Nash W.E."/>
            <person name="Mardis E.R."/>
            <person name="Wilson R.K."/>
        </authorList>
    </citation>
    <scope>NUCLEOTIDE SEQUENCE [LARGE SCALE GENOMIC DNA]</scope>
    <source>
        <strain evidence="2 3">DSM 2375</strain>
    </source>
</reference>